<evidence type="ECO:0000313" key="3">
    <source>
        <dbReference type="EMBL" id="CAF0980362.1"/>
    </source>
</evidence>
<feature type="domain" description="DUF4549" evidence="2">
    <location>
        <begin position="21"/>
        <end position="147"/>
    </location>
</feature>
<evidence type="ECO:0000259" key="2">
    <source>
        <dbReference type="Pfam" id="PF15082"/>
    </source>
</evidence>
<name>A0A814FER1_ADIRI</name>
<dbReference type="Pfam" id="PF15082">
    <property type="entry name" value="DUF4549"/>
    <property type="match status" value="1"/>
</dbReference>
<dbReference type="InterPro" id="IPR029376">
    <property type="entry name" value="DUF4549"/>
</dbReference>
<reference evidence="3" key="1">
    <citation type="submission" date="2021-02" db="EMBL/GenBank/DDBJ databases">
        <authorList>
            <person name="Nowell W R."/>
        </authorList>
    </citation>
    <scope>NUCLEOTIDE SEQUENCE</scope>
</reference>
<keyword evidence="4" id="KW-1185">Reference proteome</keyword>
<protein>
    <recommendedName>
        <fullName evidence="2">DUF4549 domain-containing protein</fullName>
    </recommendedName>
</protein>
<proteinExistence type="predicted"/>
<dbReference type="PANTHER" id="PTHR33331:SF13">
    <property type="entry name" value="COILED-COIL DOMAIN CONTAINING 162"/>
    <property type="match status" value="1"/>
</dbReference>
<feature type="non-terminal residue" evidence="3">
    <location>
        <position position="1"/>
    </location>
</feature>
<dbReference type="AlphaFoldDB" id="A0A814FER1"/>
<dbReference type="PANTHER" id="PTHR33331">
    <property type="entry name" value="COILED-COIL DOMAIN-CONTAINING PROTEIN 162"/>
    <property type="match status" value="1"/>
</dbReference>
<evidence type="ECO:0000256" key="1">
    <source>
        <dbReference type="SAM" id="MobiDB-lite"/>
    </source>
</evidence>
<organism evidence="3 4">
    <name type="scientific">Adineta ricciae</name>
    <name type="common">Rotifer</name>
    <dbReference type="NCBI Taxonomy" id="249248"/>
    <lineage>
        <taxon>Eukaryota</taxon>
        <taxon>Metazoa</taxon>
        <taxon>Spiralia</taxon>
        <taxon>Gnathifera</taxon>
        <taxon>Rotifera</taxon>
        <taxon>Eurotatoria</taxon>
        <taxon>Bdelloidea</taxon>
        <taxon>Adinetida</taxon>
        <taxon>Adinetidae</taxon>
        <taxon>Adineta</taxon>
    </lineage>
</organism>
<dbReference type="Proteomes" id="UP000663828">
    <property type="component" value="Unassembled WGS sequence"/>
</dbReference>
<accession>A0A814FER1</accession>
<dbReference type="InterPro" id="IPR040401">
    <property type="entry name" value="CCDC162"/>
</dbReference>
<comment type="caution">
    <text evidence="3">The sequence shown here is derived from an EMBL/GenBank/DDBJ whole genome shotgun (WGS) entry which is preliminary data.</text>
</comment>
<gene>
    <name evidence="3" type="ORF">XAT740_LOCUS12148</name>
</gene>
<evidence type="ECO:0000313" key="4">
    <source>
        <dbReference type="Proteomes" id="UP000663828"/>
    </source>
</evidence>
<feature type="region of interest" description="Disordered" evidence="1">
    <location>
        <begin position="448"/>
        <end position="470"/>
    </location>
</feature>
<sequence>MTMQVWTHEIDSHLDRTEDRSQLNKIDQQILHEYNEIKADIEENEVAHDLTFTRPFSSYLLPKDPAHYTRERRLYLERLAHVPTVPDLPILSDEFEDELQTCSLAKSDYSQESLPLLLEAFYLKRLSSLTYAKTLHTVRWKRFRQQQIDFTQVEQQFQDRSARIFAEFNDALQRSHRLSSIRETLLLPQTVASKTINQAMVNDDYVAYVRFLVCQYRGQKYFDQLTELIRISHFKFRTRFSTDAQTLSINLQPPVSPFQSTTALYRIPSIELDQKQTIERLNTLFHLYSLPLDTTKIRTTGDEMELYANVIRHYRVLFSEQEKERVTVLYDSARPKVISQARQSSSCKLIKKSTWVPFVTLKPERDPQRERDYWKYIKNGKNDELLMRITQFLHIRNADKSVNALKQYLLAVKAKRNVQTKQSVDDASRVVSMSDVFWKNIFDLTSENETNNENEKNNDDREEDDLHDSYDFQDSAARSGRYMKRDEFNYLETLQKLGLDDTSGQSRDNDKEENDASESYGLQLSYLILRLLRIRTLRHRCLHEFNYLRSLQRTLTIYEQRLTITTKEKDLEMIDQRFNNYVPHTYLFDTPHECTLDALNYMQSGEYIENIEDYSHETKITNDGSIVHVQDSNGIHIIYDCAFDDLNELEQEIVSIGSYFLE</sequence>
<dbReference type="EMBL" id="CAJNOR010000682">
    <property type="protein sequence ID" value="CAF0980362.1"/>
    <property type="molecule type" value="Genomic_DNA"/>
</dbReference>